<dbReference type="InterPro" id="IPR041122">
    <property type="entry name" value="RecJ_OB"/>
</dbReference>
<comment type="caution">
    <text evidence="9">The sequence shown here is derived from an EMBL/GenBank/DDBJ whole genome shotgun (WGS) entry which is preliminary data.</text>
</comment>
<dbReference type="Pfam" id="PF02272">
    <property type="entry name" value="DHHA1"/>
    <property type="match status" value="1"/>
</dbReference>
<evidence type="ECO:0000256" key="1">
    <source>
        <dbReference type="ARBA" id="ARBA00005915"/>
    </source>
</evidence>
<dbReference type="PANTHER" id="PTHR30255:SF2">
    <property type="entry name" value="SINGLE-STRANDED-DNA-SPECIFIC EXONUCLEASE RECJ"/>
    <property type="match status" value="1"/>
</dbReference>
<keyword evidence="4" id="KW-0378">Hydrolase</keyword>
<dbReference type="Proteomes" id="UP000315689">
    <property type="component" value="Unassembled WGS sequence"/>
</dbReference>
<evidence type="ECO:0000256" key="4">
    <source>
        <dbReference type="ARBA" id="ARBA00022801"/>
    </source>
</evidence>
<dbReference type="GO" id="GO:0008409">
    <property type="term" value="F:5'-3' exonuclease activity"/>
    <property type="evidence" value="ECO:0007669"/>
    <property type="project" value="InterPro"/>
</dbReference>
<evidence type="ECO:0000259" key="8">
    <source>
        <dbReference type="Pfam" id="PF17768"/>
    </source>
</evidence>
<dbReference type="InterPro" id="IPR003156">
    <property type="entry name" value="DHHA1_dom"/>
</dbReference>
<dbReference type="NCBIfam" id="TIGR00644">
    <property type="entry name" value="recJ"/>
    <property type="match status" value="1"/>
</dbReference>
<evidence type="ECO:0000313" key="9">
    <source>
        <dbReference type="EMBL" id="TSC93033.1"/>
    </source>
</evidence>
<dbReference type="PANTHER" id="PTHR30255">
    <property type="entry name" value="SINGLE-STRANDED-DNA-SPECIFIC EXONUCLEASE RECJ"/>
    <property type="match status" value="1"/>
</dbReference>
<feature type="domain" description="RecJ OB" evidence="8">
    <location>
        <begin position="441"/>
        <end position="547"/>
    </location>
</feature>
<dbReference type="Gene3D" id="3.10.310.30">
    <property type="match status" value="1"/>
</dbReference>
<keyword evidence="3" id="KW-0540">Nuclease</keyword>
<keyword evidence="5 9" id="KW-0269">Exonuclease</keyword>
<evidence type="ECO:0000256" key="5">
    <source>
        <dbReference type="ARBA" id="ARBA00022839"/>
    </source>
</evidence>
<accession>A0A554LJI0</accession>
<evidence type="ECO:0000259" key="7">
    <source>
        <dbReference type="Pfam" id="PF02272"/>
    </source>
</evidence>
<organism evidence="9 10">
    <name type="scientific">Candidatus Berkelbacteria bacterium Licking1014_7</name>
    <dbReference type="NCBI Taxonomy" id="2017147"/>
    <lineage>
        <taxon>Bacteria</taxon>
        <taxon>Candidatus Berkelbacteria</taxon>
    </lineage>
</organism>
<dbReference type="InterPro" id="IPR051673">
    <property type="entry name" value="SSDNA_exonuclease_RecJ"/>
</dbReference>
<dbReference type="Pfam" id="PF17768">
    <property type="entry name" value="RecJ_OB"/>
    <property type="match status" value="1"/>
</dbReference>
<proteinExistence type="inferred from homology"/>
<dbReference type="Pfam" id="PF01368">
    <property type="entry name" value="DHH"/>
    <property type="match status" value="1"/>
</dbReference>
<evidence type="ECO:0000259" key="6">
    <source>
        <dbReference type="Pfam" id="PF01368"/>
    </source>
</evidence>
<comment type="similarity">
    <text evidence="1">Belongs to the RecJ family.</text>
</comment>
<name>A0A554LJI0_9BACT</name>
<feature type="domain" description="DDH" evidence="6">
    <location>
        <begin position="65"/>
        <end position="201"/>
    </location>
</feature>
<dbReference type="Gene3D" id="3.90.1640.30">
    <property type="match status" value="1"/>
</dbReference>
<dbReference type="EMBL" id="VMGK01000008">
    <property type="protein sequence ID" value="TSC93033.1"/>
    <property type="molecule type" value="Genomic_DNA"/>
</dbReference>
<sequence>MHWIISPKKSNNLIEQLLLNRQIKKRDWQSFLAPDFDNDLANPFLMKGIKEAVQMIKKKRSQHNKIGIFSDYDADGIPAAALLAKMFDQLKIKWEIYIPNRDEGYGLNKTGIDELIKKNCQMIVAIDLGSTNKKEINFIKKQSIQTIIIDHHLIQKTKNPDPDAFINPRQANCKYPYKDFSAGGLVFKLAQAFVKNNLLSKNFLKENIDLAGISTICDIVPLTGENRVLAKFGLERLEKTKNIGLQALYKVSGIESDRFSVYTVGFQIGPRLNAPGRVLTPDGSFNLLTTADEQKAQTLAKKINFINNQRQNEMQDGIEKAIAKIQKEELYKNKIIIISQKDLKPGIVGLLAGKISEKYYRPTIVFSDDGKIMKGSARSIKDFHIFEALNICKKHLRKFGGHAQAAGLVLEKKNLQSFYDEILRLADKKLTNDILSPSQLIDGEIKLDIVNMRFFQAVSKLEPYGMSNPRPVFVSKKVNVALVRPVGKKSEHLKLNFSYGNRVFSAIAFSVAKDFSWLKVKDRVDIAYTVDLNEFNGQKNLQLKIIDIKNA</sequence>
<dbReference type="InterPro" id="IPR038763">
    <property type="entry name" value="DHH_sf"/>
</dbReference>
<dbReference type="GO" id="GO:0003676">
    <property type="term" value="F:nucleic acid binding"/>
    <property type="evidence" value="ECO:0007669"/>
    <property type="project" value="InterPro"/>
</dbReference>
<feature type="domain" description="DHHA1" evidence="7">
    <location>
        <begin position="334"/>
        <end position="424"/>
    </location>
</feature>
<reference evidence="9 10" key="1">
    <citation type="submission" date="2017-07" db="EMBL/GenBank/DDBJ databases">
        <title>Mechanisms for carbon and nitrogen cycling indicate functional differentiation within the Candidate Phyla Radiation.</title>
        <authorList>
            <person name="Danczak R.E."/>
            <person name="Johnston M.D."/>
            <person name="Kenah C."/>
            <person name="Slattery M."/>
            <person name="Wrighton K.C."/>
            <person name="Wilkins M.J."/>
        </authorList>
    </citation>
    <scope>NUCLEOTIDE SEQUENCE [LARGE SCALE GENOMIC DNA]</scope>
    <source>
        <strain evidence="9">Licking1014_7</strain>
    </source>
</reference>
<evidence type="ECO:0000256" key="2">
    <source>
        <dbReference type="ARBA" id="ARBA00019841"/>
    </source>
</evidence>
<dbReference type="SUPFAM" id="SSF64182">
    <property type="entry name" value="DHH phosphoesterases"/>
    <property type="match status" value="1"/>
</dbReference>
<gene>
    <name evidence="9" type="ORF">CEN89_273</name>
</gene>
<dbReference type="InterPro" id="IPR004610">
    <property type="entry name" value="RecJ"/>
</dbReference>
<protein>
    <recommendedName>
        <fullName evidence="2">Single-stranded-DNA-specific exonuclease RecJ</fullName>
    </recommendedName>
</protein>
<dbReference type="GO" id="GO:0006310">
    <property type="term" value="P:DNA recombination"/>
    <property type="evidence" value="ECO:0007669"/>
    <property type="project" value="InterPro"/>
</dbReference>
<evidence type="ECO:0000313" key="10">
    <source>
        <dbReference type="Proteomes" id="UP000315689"/>
    </source>
</evidence>
<dbReference type="InterPro" id="IPR001667">
    <property type="entry name" value="DDH_dom"/>
</dbReference>
<dbReference type="AlphaFoldDB" id="A0A554LJI0"/>
<dbReference type="GO" id="GO:0006281">
    <property type="term" value="P:DNA repair"/>
    <property type="evidence" value="ECO:0007669"/>
    <property type="project" value="InterPro"/>
</dbReference>
<evidence type="ECO:0000256" key="3">
    <source>
        <dbReference type="ARBA" id="ARBA00022722"/>
    </source>
</evidence>